<protein>
    <submittedName>
        <fullName evidence="1">Uncharacterized protein</fullName>
    </submittedName>
</protein>
<reference evidence="1" key="1">
    <citation type="journal article" date="2021" name="PeerJ">
        <title>Extensive microbial diversity within the chicken gut microbiome revealed by metagenomics and culture.</title>
        <authorList>
            <person name="Gilroy R."/>
            <person name="Ravi A."/>
            <person name="Getino M."/>
            <person name="Pursley I."/>
            <person name="Horton D.L."/>
            <person name="Alikhan N.F."/>
            <person name="Baker D."/>
            <person name="Gharbi K."/>
            <person name="Hall N."/>
            <person name="Watson M."/>
            <person name="Adriaenssens E.M."/>
            <person name="Foster-Nyarko E."/>
            <person name="Jarju S."/>
            <person name="Secka A."/>
            <person name="Antonio M."/>
            <person name="Oren A."/>
            <person name="Chaudhuri R.R."/>
            <person name="La Ragione R."/>
            <person name="Hildebrand F."/>
            <person name="Pallen M.J."/>
        </authorList>
    </citation>
    <scope>NUCLEOTIDE SEQUENCE</scope>
    <source>
        <strain evidence="1">ChiBcec2-3848</strain>
    </source>
</reference>
<comment type="caution">
    <text evidence="1">The sequence shown here is derived from an EMBL/GenBank/DDBJ whole genome shotgun (WGS) entry which is preliminary data.</text>
</comment>
<dbReference type="EMBL" id="DWVZ01000052">
    <property type="protein sequence ID" value="HJC62798.1"/>
    <property type="molecule type" value="Genomic_DNA"/>
</dbReference>
<proteinExistence type="predicted"/>
<evidence type="ECO:0000313" key="1">
    <source>
        <dbReference type="EMBL" id="HJC62798.1"/>
    </source>
</evidence>
<dbReference type="Proteomes" id="UP000823886">
    <property type="component" value="Unassembled WGS sequence"/>
</dbReference>
<name>A0A9D2PM38_9FIRM</name>
<accession>A0A9D2PM38</accession>
<sequence length="439" mass="52252">MISTDREGQYTKTQDLNREILLWINQRILSLVIMYKDLGDDDEWDDEYLKICFPRTFIEDNGIEKCLRILDDIIDILQADYIRRELKLIYRYVLINIVEHFQCLYEDAKMCGDEELCNIYFPPVDEELVKKIYKEFGYELKKGEEKKSGDYKTEPELLIKYGLEDIDGLFWDDVFDNTEIEFIDPFIEECIDKIEQGELVPWDLEYYIDLMSRPTKERYYKVRPLLNKIYEEIANNKANQIINTYIHTDTKKCLNKEELLKDICLACRILQGSKESLKEGENNYNTYIRDLLRNKGYNVSDQTLRGQSESKKQIGEIDFEIMETTEIPFAIFEALNINGFCSSQKEYFINHLTKLLDNYNPIGVSISFLVSYVKCRKNKFNECCDNYKKLLEKSNVIEFVPFHIREHQQTEQYLYCLECNYLCGKSTFTVYNIFVHINE</sequence>
<evidence type="ECO:0000313" key="2">
    <source>
        <dbReference type="Proteomes" id="UP000823886"/>
    </source>
</evidence>
<organism evidence="1 2">
    <name type="scientific">Candidatus Blautia merdavium</name>
    <dbReference type="NCBI Taxonomy" id="2838494"/>
    <lineage>
        <taxon>Bacteria</taxon>
        <taxon>Bacillati</taxon>
        <taxon>Bacillota</taxon>
        <taxon>Clostridia</taxon>
        <taxon>Lachnospirales</taxon>
        <taxon>Lachnospiraceae</taxon>
        <taxon>Blautia</taxon>
    </lineage>
</organism>
<reference evidence="1" key="2">
    <citation type="submission" date="2021-04" db="EMBL/GenBank/DDBJ databases">
        <authorList>
            <person name="Gilroy R."/>
        </authorList>
    </citation>
    <scope>NUCLEOTIDE SEQUENCE</scope>
    <source>
        <strain evidence="1">ChiBcec2-3848</strain>
    </source>
</reference>
<gene>
    <name evidence="1" type="ORF">H9753_04145</name>
</gene>
<dbReference type="AlphaFoldDB" id="A0A9D2PM38"/>